<evidence type="ECO:0000256" key="22">
    <source>
        <dbReference type="ARBA" id="ARBA00042991"/>
    </source>
</evidence>
<evidence type="ECO:0000256" key="29">
    <source>
        <dbReference type="ARBA" id="ARBA00072809"/>
    </source>
</evidence>
<dbReference type="Pfam" id="PF00777">
    <property type="entry name" value="Glyco_transf_29"/>
    <property type="match status" value="1"/>
</dbReference>
<dbReference type="EMBL" id="AJ626815">
    <property type="protein sequence ID" value="CAF25173.1"/>
    <property type="molecule type" value="mRNA"/>
</dbReference>
<keyword evidence="13 35" id="KW-0472">Membrane</keyword>
<evidence type="ECO:0000256" key="20">
    <source>
        <dbReference type="ARBA" id="ARBA00042448"/>
    </source>
</evidence>
<feature type="binding site" evidence="33">
    <location>
        <position position="300"/>
    </location>
    <ligand>
        <name>substrate</name>
    </ligand>
</feature>
<dbReference type="GO" id="GO:0003836">
    <property type="term" value="F:beta-galactoside (CMP) alpha-2,3-sialyltransferase activity"/>
    <property type="evidence" value="ECO:0007669"/>
    <property type="project" value="UniProtKB-EC"/>
</dbReference>
<protein>
    <recommendedName>
        <fullName evidence="29">CMP-N-acetylneuraminate-beta-galactosamide-alpha-2,3-sialyltransferase 2</fullName>
        <ecNumber evidence="18">2.4.3.2</ecNumber>
        <ecNumber evidence="19">2.4.3.4</ecNumber>
    </recommendedName>
    <alternativeName>
        <fullName evidence="22">Gal-NAc6S</fullName>
    </alternativeName>
    <alternativeName>
        <fullName evidence="20">Gal-beta-1,3-GalNAc-alpha-2,3-sialyltransferase</fullName>
    </alternativeName>
    <alternativeName>
        <fullName evidence="21">Monosialoganglioside sialyltransferase</fullName>
    </alternativeName>
    <alternativeName>
        <fullName evidence="30">ST3Gal II</fullName>
    </alternativeName>
    <alternativeName>
        <fullName evidence="31">ST3GalA.2</fullName>
    </alternativeName>
    <alternativeName>
        <fullName evidence="32">Sialyltransferase 4B</fullName>
    </alternativeName>
</protein>
<dbReference type="InterPro" id="IPR012163">
    <property type="entry name" value="Sialyl_trans"/>
</dbReference>
<evidence type="ECO:0000256" key="14">
    <source>
        <dbReference type="ARBA" id="ARBA00023157"/>
    </source>
</evidence>
<dbReference type="EC" id="2.4.3.4" evidence="19"/>
<evidence type="ECO:0000256" key="21">
    <source>
        <dbReference type="ARBA" id="ARBA00042990"/>
    </source>
</evidence>
<feature type="binding site" evidence="33">
    <location>
        <position position="304"/>
    </location>
    <ligand>
        <name>substrate</name>
    </ligand>
</feature>
<evidence type="ECO:0000256" key="27">
    <source>
        <dbReference type="ARBA" id="ARBA00052027"/>
    </source>
</evidence>
<keyword evidence="5" id="KW-0964">Secreted</keyword>
<evidence type="ECO:0000256" key="34">
    <source>
        <dbReference type="PIRSR" id="PIRSR005557-2"/>
    </source>
</evidence>
<evidence type="ECO:0000256" key="15">
    <source>
        <dbReference type="ARBA" id="ARBA00023180"/>
    </source>
</evidence>
<comment type="catalytic activity">
    <reaction evidence="24">
        <text>a ganglioside GM1 (d18:1(4E)) + CMP-N-acetyl-beta-neuraminate = a ganglioside GD1a (d18:1(4E)) + CMP + H(+)</text>
        <dbReference type="Rhea" id="RHEA:18021"/>
        <dbReference type="ChEBI" id="CHEBI:15378"/>
        <dbReference type="ChEBI" id="CHEBI:57812"/>
        <dbReference type="ChEBI" id="CHEBI:60377"/>
        <dbReference type="ChEBI" id="CHEBI:77709"/>
        <dbReference type="ChEBI" id="CHEBI:78445"/>
        <dbReference type="EC" id="2.4.3.2"/>
    </reaction>
    <physiologicalReaction direction="left-to-right" evidence="24">
        <dbReference type="Rhea" id="RHEA:18022"/>
    </physiologicalReaction>
</comment>
<feature type="binding site" evidence="33">
    <location>
        <position position="203"/>
    </location>
    <ligand>
        <name>substrate</name>
    </ligand>
</feature>
<feature type="binding site" evidence="33">
    <location>
        <position position="136"/>
    </location>
    <ligand>
        <name>substrate</name>
    </ligand>
</feature>
<evidence type="ECO:0000256" key="7">
    <source>
        <dbReference type="ARBA" id="ARBA00022679"/>
    </source>
</evidence>
<evidence type="ECO:0000256" key="24">
    <source>
        <dbReference type="ARBA" id="ARBA00043773"/>
    </source>
</evidence>
<dbReference type="GO" id="GO:0047288">
    <property type="term" value="F:beta-D-galactosyl-(1-&gt;3)-N-acetyl-beta-D-galactosaminide alpha-2,3- sialyltransferase"/>
    <property type="evidence" value="ECO:0007669"/>
    <property type="project" value="UniProtKB-EC"/>
</dbReference>
<evidence type="ECO:0000256" key="6">
    <source>
        <dbReference type="ARBA" id="ARBA00022676"/>
    </source>
</evidence>
<evidence type="ECO:0000256" key="19">
    <source>
        <dbReference type="ARBA" id="ARBA00039107"/>
    </source>
</evidence>
<evidence type="ECO:0000256" key="31">
    <source>
        <dbReference type="ARBA" id="ARBA00081332"/>
    </source>
</evidence>
<evidence type="ECO:0000256" key="3">
    <source>
        <dbReference type="ARBA" id="ARBA00004922"/>
    </source>
</evidence>
<sequence>MLINFKLSRVIAMLLVVAIFLTYSWLLLWSTKTALQTNRKNKAGQDEVPVINVIKEDSYVQQKTQNLNKGKRFDLGRVNHSHPREEIQQNNKCGHQLDASQTRWFRARFNPEIEPVWTQSALEIDYLVYDWWLSLQSSEAENLDKTFEALYKEGVPRKDPFARLTHDREAGCRSCAVVGNSGNILNSNYGNVIDGHDFVIRMNKGPTYNYENDVGSKTTHRFMYPTTAASSLPQGVSLVLVPFQPLDIKWLLSALTTGEITRTYQPLVRRVTCDKSKITIISPTFIRYVHDRWTQHHGRYPSTGLLALIYALHECDEVDVYGFGANRAGNWHHYWEDLPPHVAGAFRKTGVHDSAQENEIIDQLHIHGLLRVHRSEQSS</sequence>
<dbReference type="GO" id="GO:0005576">
    <property type="term" value="C:extracellular region"/>
    <property type="evidence" value="ECO:0007669"/>
    <property type="project" value="UniProtKB-SubCell"/>
</dbReference>
<comment type="subcellular location">
    <subcellularLocation>
        <location evidence="1">Golgi apparatus membrane</location>
        <topology evidence="1">Single-pass type II membrane protein</topology>
    </subcellularLocation>
    <subcellularLocation>
        <location evidence="17">Golgi apparatus</location>
        <location evidence="17">Golgi stack membrane</location>
    </subcellularLocation>
    <subcellularLocation>
        <location evidence="2">Secreted</location>
    </subcellularLocation>
</comment>
<evidence type="ECO:0000256" key="13">
    <source>
        <dbReference type="ARBA" id="ARBA00023136"/>
    </source>
</evidence>
<dbReference type="PIRSF" id="PIRSF005557">
    <property type="entry name" value="Sialyl_trans"/>
    <property type="match status" value="1"/>
</dbReference>
<evidence type="ECO:0000256" key="10">
    <source>
        <dbReference type="ARBA" id="ARBA00022989"/>
    </source>
</evidence>
<dbReference type="CAZy" id="GT29">
    <property type="family name" value="Glycosyltransferase Family 29"/>
</dbReference>
<dbReference type="CTD" id="445728"/>
<feature type="disulfide bond" evidence="34">
    <location>
        <begin position="175"/>
        <end position="315"/>
    </location>
</feature>
<dbReference type="CDD" id="cd23966">
    <property type="entry name" value="GT29_ST3GAL1_2"/>
    <property type="match status" value="1"/>
</dbReference>
<feature type="binding site" evidence="33">
    <location>
        <position position="324"/>
    </location>
    <ligand>
        <name>substrate</name>
    </ligand>
</feature>
<comment type="catalytic activity">
    <reaction evidence="27">
        <text>a globoside GalGb4Cer + CMP-N-acetyl-beta-neuraminate = a globoside MSGG + CMP + H(+)</text>
        <dbReference type="Rhea" id="RHEA:65372"/>
        <dbReference type="ChEBI" id="CHEBI:15378"/>
        <dbReference type="ChEBI" id="CHEBI:57812"/>
        <dbReference type="ChEBI" id="CHEBI:60377"/>
        <dbReference type="ChEBI" id="CHEBI:140623"/>
        <dbReference type="ChEBI" id="CHEBI:140691"/>
    </reaction>
    <physiologicalReaction direction="left-to-right" evidence="27">
        <dbReference type="Rhea" id="RHEA:65373"/>
    </physiologicalReaction>
</comment>
<keyword evidence="11" id="KW-0333">Golgi apparatus</keyword>
<reference evidence="36" key="2">
    <citation type="journal article" date="2005" name="Glycobiology">
        <title>The animal sialyltransferases and sialyltransferase-related genes: a phylogenetic approach.</title>
        <authorList>
            <person name="Harduin-Lepers A."/>
            <person name="Mollicone R."/>
            <person name="Delannoy P."/>
            <person name="Oriol R."/>
        </authorList>
    </citation>
    <scope>NUCLEOTIDE SEQUENCE</scope>
</reference>
<comment type="catalytic activity">
    <reaction evidence="25">
        <text>a ganglioside GA1 + CMP-N-acetyl-beta-neuraminate = a ganglioside GM1b + CMP + H(+)</text>
        <dbReference type="Rhea" id="RHEA:48244"/>
        <dbReference type="ChEBI" id="CHEBI:15378"/>
        <dbReference type="ChEBI" id="CHEBI:57812"/>
        <dbReference type="ChEBI" id="CHEBI:60377"/>
        <dbReference type="ChEBI" id="CHEBI:88069"/>
        <dbReference type="ChEBI" id="CHEBI:90151"/>
    </reaction>
    <physiologicalReaction direction="left-to-right" evidence="25">
        <dbReference type="Rhea" id="RHEA:48245"/>
    </physiologicalReaction>
</comment>
<evidence type="ECO:0000256" key="16">
    <source>
        <dbReference type="ARBA" id="ARBA00036292"/>
    </source>
</evidence>
<evidence type="ECO:0000256" key="33">
    <source>
        <dbReference type="PIRSR" id="PIRSR005557-1"/>
    </source>
</evidence>
<dbReference type="OrthoDB" id="2015213at2759"/>
<evidence type="ECO:0000256" key="17">
    <source>
        <dbReference type="ARBA" id="ARBA00037859"/>
    </source>
</evidence>
<dbReference type="InterPro" id="IPR038578">
    <property type="entry name" value="GT29-like_sf"/>
</dbReference>
<keyword evidence="9" id="KW-0735">Signal-anchor</keyword>
<keyword evidence="7 36" id="KW-0808">Transferase</keyword>
<evidence type="ECO:0000313" key="36">
    <source>
        <dbReference type="EMBL" id="CAF25173.1"/>
    </source>
</evidence>
<comment type="pathway">
    <text evidence="3">Protein modification; protein glycosylation.</text>
</comment>
<dbReference type="GO" id="GO:0032580">
    <property type="term" value="C:Golgi cisterna membrane"/>
    <property type="evidence" value="ECO:0007669"/>
    <property type="project" value="UniProtKB-SubCell"/>
</dbReference>
<dbReference type="BRENDA" id="2.4.99.2">
    <property type="organism ID" value="1392"/>
</dbReference>
<accession>A0A1W2VN96</accession>
<evidence type="ECO:0000256" key="30">
    <source>
        <dbReference type="ARBA" id="ARBA00081228"/>
    </source>
</evidence>
<dbReference type="EMBL" id="AJ703817">
    <property type="protein sequence ID" value="CAG28326.1"/>
    <property type="molecule type" value="mRNA"/>
</dbReference>
<dbReference type="InterPro" id="IPR001675">
    <property type="entry name" value="Glyco_trans_29"/>
</dbReference>
<dbReference type="EC" id="2.4.3.2" evidence="18"/>
<dbReference type="GeneID" id="445728"/>
<feature type="binding site" evidence="33">
    <location>
        <position position="180"/>
    </location>
    <ligand>
        <name>substrate</name>
    </ligand>
</feature>
<accession>Q702S3</accession>
<keyword evidence="12" id="KW-0443">Lipid metabolism</keyword>
<evidence type="ECO:0000256" key="28">
    <source>
        <dbReference type="ARBA" id="ARBA00062545"/>
    </source>
</evidence>
<dbReference type="Gene3D" id="3.90.1480.20">
    <property type="entry name" value="Glycosyl transferase family 29"/>
    <property type="match status" value="1"/>
</dbReference>
<reference evidence="37" key="1">
    <citation type="submission" date="2004-04" db="EMBL/GenBank/DDBJ databases">
        <title>Phylogeny of sialyltransferases.</title>
        <authorList>
            <person name="Lehmann F."/>
        </authorList>
    </citation>
    <scope>NUCLEOTIDE SEQUENCE</scope>
</reference>
<evidence type="ECO:0000256" key="35">
    <source>
        <dbReference type="SAM" id="Phobius"/>
    </source>
</evidence>
<dbReference type="RefSeq" id="NP_001027703.1">
    <property type="nucleotide sequence ID" value="NM_001032531.1"/>
</dbReference>
<feature type="transmembrane region" description="Helical" evidence="35">
    <location>
        <begin position="7"/>
        <end position="29"/>
    </location>
</feature>
<dbReference type="AlphaFoldDB" id="Q702S3"/>
<feature type="binding site" evidence="33">
    <location>
        <position position="264"/>
    </location>
    <ligand>
        <name>substrate</name>
    </ligand>
</feature>
<evidence type="ECO:0000256" key="1">
    <source>
        <dbReference type="ARBA" id="ARBA00004323"/>
    </source>
</evidence>
<comment type="catalytic activity">
    <reaction evidence="16">
        <text>a beta-D-galactosyl-(1-&gt;3)-N-acetyl-alpha-D-galactosaminyl derivative + CMP-N-acetyl-beta-neuraminate = an N-acetyl-alpha-neuraminyl-(2-&gt;3)-beta-D-galactosyl-(1-&gt;3)-N-acetyl-alpha-D-galactosaminyl derivative + CMP + H(+)</text>
        <dbReference type="Rhea" id="RHEA:21616"/>
        <dbReference type="ChEBI" id="CHEBI:15378"/>
        <dbReference type="ChEBI" id="CHEBI:57812"/>
        <dbReference type="ChEBI" id="CHEBI:60377"/>
        <dbReference type="ChEBI" id="CHEBI:133470"/>
        <dbReference type="ChEBI" id="CHEBI:139596"/>
        <dbReference type="EC" id="2.4.3.4"/>
    </reaction>
    <physiologicalReaction direction="left-to-right" evidence="16">
        <dbReference type="Rhea" id="RHEA:21617"/>
    </physiologicalReaction>
</comment>
<dbReference type="FunFam" id="3.90.1480.20:FF:000002">
    <property type="entry name" value="CMP-N-acetylneuraminate-beta-galactosamide- alpha-2,3-sialyltransferase 2"/>
    <property type="match status" value="1"/>
</dbReference>
<dbReference type="InterPro" id="IPR051757">
    <property type="entry name" value="Beta-gal_alpha2-3_sialyltrans"/>
</dbReference>
<evidence type="ECO:0000256" key="23">
    <source>
        <dbReference type="ARBA" id="ARBA00043673"/>
    </source>
</evidence>
<dbReference type="PANTHER" id="PTHR46032">
    <property type="entry name" value="ALPHA-2,3-SIALYLTRANSFERASE ST3GAL I ISOFORM X1"/>
    <property type="match status" value="1"/>
</dbReference>
<proteinExistence type="evidence at transcript level"/>
<dbReference type="GO" id="GO:0000139">
    <property type="term" value="C:Golgi membrane"/>
    <property type="evidence" value="ECO:0007669"/>
    <property type="project" value="UniProtKB-SubCell"/>
</dbReference>
<feature type="binding site" evidence="33">
    <location>
        <position position="352"/>
    </location>
    <ligand>
        <name>substrate</name>
    </ligand>
</feature>
<comment type="similarity">
    <text evidence="4">Belongs to the glycosyltransferase 29 family.</text>
</comment>
<comment type="subunit">
    <text evidence="28">Homodimer; disulfide-linked. Homodimer formation occurs in the endoplasmic reticulum.</text>
</comment>
<comment type="catalytic activity">
    <reaction evidence="26">
        <text>ganglioside GM1 (d18:1(4E)/18:0) + CMP-N-acetyl-beta-neuraminate = ganglioside GD1a (18:1(4E)/18:0) + CMP + H(+)</text>
        <dbReference type="Rhea" id="RHEA:48248"/>
        <dbReference type="ChEBI" id="CHEBI:15378"/>
        <dbReference type="ChEBI" id="CHEBI:57812"/>
        <dbReference type="ChEBI" id="CHEBI:60377"/>
        <dbReference type="ChEBI" id="CHEBI:73110"/>
        <dbReference type="ChEBI" id="CHEBI:90153"/>
    </reaction>
    <physiologicalReaction direction="left-to-right" evidence="26">
        <dbReference type="Rhea" id="RHEA:48249"/>
    </physiologicalReaction>
</comment>
<keyword evidence="8 35" id="KW-0812">Transmembrane</keyword>
<feature type="binding site" evidence="33">
    <location>
        <position position="333"/>
    </location>
    <ligand>
        <name>substrate</name>
    </ligand>
</feature>
<evidence type="ECO:0000256" key="8">
    <source>
        <dbReference type="ARBA" id="ARBA00022692"/>
    </source>
</evidence>
<keyword evidence="6 36" id="KW-0328">Glycosyltransferase</keyword>
<gene>
    <name evidence="36" type="primary">siat4</name>
    <name evidence="37" type="synonym">st3Gal II</name>
</gene>
<dbReference type="KEGG" id="cin:445728"/>
<evidence type="ECO:0000256" key="11">
    <source>
        <dbReference type="ARBA" id="ARBA00023034"/>
    </source>
</evidence>
<keyword evidence="14" id="KW-1015">Disulfide bond</keyword>
<evidence type="ECO:0000256" key="5">
    <source>
        <dbReference type="ARBA" id="ARBA00022525"/>
    </source>
</evidence>
<comment type="catalytic activity">
    <reaction evidence="23">
        <text>a ganglioside GA1 (d18:1(4E)) + CMP-N-acetyl-beta-neuraminate = a ganglioside GM1b (d18:1(4E)) + CMP + H(+)</text>
        <dbReference type="Rhea" id="RHEA:47560"/>
        <dbReference type="ChEBI" id="CHEBI:15378"/>
        <dbReference type="ChEBI" id="CHEBI:27938"/>
        <dbReference type="ChEBI" id="CHEBI:57812"/>
        <dbReference type="ChEBI" id="CHEBI:60377"/>
        <dbReference type="ChEBI" id="CHEBI:78568"/>
    </reaction>
    <physiologicalReaction direction="left-to-right" evidence="23">
        <dbReference type="Rhea" id="RHEA:47561"/>
    </physiologicalReaction>
</comment>
<evidence type="ECO:0000313" key="37">
    <source>
        <dbReference type="EMBL" id="CAG28326.1"/>
    </source>
</evidence>
<keyword evidence="15" id="KW-0325">Glycoprotein</keyword>
<name>Q702S3_CIOIN</name>
<dbReference type="PANTHER" id="PTHR46032:SF2">
    <property type="entry name" value="GAL BETA 1,3-GALNAC ALPHA-2,3-SIALYL TRANSFERASE-RELATED"/>
    <property type="match status" value="1"/>
</dbReference>
<evidence type="ECO:0000256" key="12">
    <source>
        <dbReference type="ARBA" id="ARBA00023098"/>
    </source>
</evidence>
<dbReference type="GO" id="GO:0006629">
    <property type="term" value="P:lipid metabolic process"/>
    <property type="evidence" value="ECO:0007669"/>
    <property type="project" value="UniProtKB-KW"/>
</dbReference>
<evidence type="ECO:0000256" key="32">
    <source>
        <dbReference type="ARBA" id="ARBA00082805"/>
    </source>
</evidence>
<evidence type="ECO:0000256" key="18">
    <source>
        <dbReference type="ARBA" id="ARBA00039106"/>
    </source>
</evidence>
<evidence type="ECO:0000256" key="25">
    <source>
        <dbReference type="ARBA" id="ARBA00043816"/>
    </source>
</evidence>
<keyword evidence="10 35" id="KW-1133">Transmembrane helix</keyword>
<organism evidence="36">
    <name type="scientific">Ciona intestinalis</name>
    <name type="common">Transparent sea squirt</name>
    <name type="synonym">Ascidia intestinalis</name>
    <dbReference type="NCBI Taxonomy" id="7719"/>
    <lineage>
        <taxon>Eukaryota</taxon>
        <taxon>Metazoa</taxon>
        <taxon>Chordata</taxon>
        <taxon>Tunicata</taxon>
        <taxon>Ascidiacea</taxon>
        <taxon>Phlebobranchia</taxon>
        <taxon>Cionidae</taxon>
        <taxon>Ciona</taxon>
    </lineage>
</organism>
<evidence type="ECO:0000256" key="4">
    <source>
        <dbReference type="ARBA" id="ARBA00006003"/>
    </source>
</evidence>
<evidence type="ECO:0000256" key="2">
    <source>
        <dbReference type="ARBA" id="ARBA00004613"/>
    </source>
</evidence>
<evidence type="ECO:0000256" key="9">
    <source>
        <dbReference type="ARBA" id="ARBA00022968"/>
    </source>
</evidence>
<evidence type="ECO:0000256" key="26">
    <source>
        <dbReference type="ARBA" id="ARBA00047509"/>
    </source>
</evidence>